<keyword evidence="2" id="KW-0614">Plasmid</keyword>
<feature type="coiled-coil region" evidence="1">
    <location>
        <begin position="8"/>
        <end position="42"/>
    </location>
</feature>
<gene>
    <name evidence="2" type="ORF">KYI10_12570</name>
</gene>
<dbReference type="EMBL" id="CP079962">
    <property type="protein sequence ID" value="QYA34228.1"/>
    <property type="molecule type" value="Genomic_DNA"/>
</dbReference>
<evidence type="ECO:0000256" key="1">
    <source>
        <dbReference type="SAM" id="Coils"/>
    </source>
</evidence>
<name>A0AAT9PAE4_9STAP</name>
<evidence type="ECO:0000313" key="2">
    <source>
        <dbReference type="EMBL" id="QYA34228.1"/>
    </source>
</evidence>
<keyword evidence="1" id="KW-0175">Coiled coil</keyword>
<organism evidence="2">
    <name type="scientific">Macrococcus psychrotolerans</name>
    <dbReference type="NCBI Taxonomy" id="3039389"/>
    <lineage>
        <taxon>Bacteria</taxon>
        <taxon>Bacillati</taxon>
        <taxon>Bacillota</taxon>
        <taxon>Bacilli</taxon>
        <taxon>Bacillales</taxon>
        <taxon>Staphylococcaceae</taxon>
        <taxon>Macrococcus</taxon>
    </lineage>
</organism>
<protein>
    <submittedName>
        <fullName evidence="2">Uncharacterized protein</fullName>
    </submittedName>
</protein>
<reference evidence="2" key="1">
    <citation type="submission" date="2021-07" db="EMBL/GenBank/DDBJ databases">
        <title>Prevalence and characterization of methicillin-resistant Macrococcus spp. in food producing animals and meat in Switzerland in 2019.</title>
        <authorList>
            <person name="Keller J.E."/>
            <person name="Schwendener S."/>
            <person name="Neuenschwander J."/>
            <person name="Overesch G."/>
            <person name="Perreten V."/>
        </authorList>
    </citation>
    <scope>NUCLEOTIDE SEQUENCE</scope>
    <source>
        <strain evidence="2">19Msa1099</strain>
        <plasmid evidence="2">p19Msa1099-6</plasmid>
    </source>
</reference>
<dbReference type="AlphaFoldDB" id="A0AAT9PAE4"/>
<geneLocation type="plasmid" evidence="2">
    <name>p19Msa1099-6</name>
</geneLocation>
<accession>A0AAT9PAE4</accession>
<sequence>MVSVSETLEKEKEALKQTLNAKLEYEREMQKLFDQKMALADELEQYKPKNKNVRRTCDDSGRACY</sequence>
<proteinExistence type="predicted"/>